<dbReference type="OrthoDB" id="6020543at2759"/>
<feature type="compositionally biased region" description="Low complexity" evidence="9">
    <location>
        <begin position="424"/>
        <end position="436"/>
    </location>
</feature>
<feature type="region of interest" description="Disordered" evidence="9">
    <location>
        <begin position="402"/>
        <end position="464"/>
    </location>
</feature>
<protein>
    <recommendedName>
        <fullName evidence="2">chitinase</fullName>
        <ecNumber evidence="2">3.2.1.14</ecNumber>
    </recommendedName>
</protein>
<evidence type="ECO:0000256" key="8">
    <source>
        <dbReference type="RuleBase" id="RU000489"/>
    </source>
</evidence>
<keyword evidence="6 8" id="KW-0326">Glycosidase</keyword>
<comment type="catalytic activity">
    <reaction evidence="1">
        <text>Random endo-hydrolysis of N-acetyl-beta-D-glucosaminide (1-&gt;4)-beta-linkages in chitin and chitodextrins.</text>
        <dbReference type="EC" id="3.2.1.14"/>
    </reaction>
</comment>
<organism evidence="11 12">
    <name type="scientific">Mucor plumbeus</name>
    <dbReference type="NCBI Taxonomy" id="97098"/>
    <lineage>
        <taxon>Eukaryota</taxon>
        <taxon>Fungi</taxon>
        <taxon>Fungi incertae sedis</taxon>
        <taxon>Mucoromycota</taxon>
        <taxon>Mucoromycotina</taxon>
        <taxon>Mucoromycetes</taxon>
        <taxon>Mucorales</taxon>
        <taxon>Mucorineae</taxon>
        <taxon>Mucoraceae</taxon>
        <taxon>Mucor</taxon>
    </lineage>
</organism>
<keyword evidence="12" id="KW-1185">Reference proteome</keyword>
<dbReference type="Gene3D" id="3.20.20.80">
    <property type="entry name" value="Glycosidases"/>
    <property type="match status" value="1"/>
</dbReference>
<evidence type="ECO:0000313" key="11">
    <source>
        <dbReference type="EMBL" id="KAG2202014.1"/>
    </source>
</evidence>
<dbReference type="SUPFAM" id="SSF51445">
    <property type="entry name" value="(Trans)glycosidases"/>
    <property type="match status" value="1"/>
</dbReference>
<feature type="region of interest" description="Disordered" evidence="9">
    <location>
        <begin position="331"/>
        <end position="389"/>
    </location>
</feature>
<dbReference type="GO" id="GO:0008061">
    <property type="term" value="F:chitin binding"/>
    <property type="evidence" value="ECO:0007669"/>
    <property type="project" value="InterPro"/>
</dbReference>
<dbReference type="GO" id="GO:0006032">
    <property type="term" value="P:chitin catabolic process"/>
    <property type="evidence" value="ECO:0007669"/>
    <property type="project" value="UniProtKB-KW"/>
</dbReference>
<feature type="compositionally biased region" description="Low complexity" evidence="9">
    <location>
        <begin position="454"/>
        <end position="464"/>
    </location>
</feature>
<evidence type="ECO:0000313" key="12">
    <source>
        <dbReference type="Proteomes" id="UP000650833"/>
    </source>
</evidence>
<dbReference type="InterPro" id="IPR001223">
    <property type="entry name" value="Glyco_hydro18_cat"/>
</dbReference>
<keyword evidence="4" id="KW-0146">Chitin degradation</keyword>
<keyword evidence="3 8" id="KW-0378">Hydrolase</keyword>
<evidence type="ECO:0000256" key="9">
    <source>
        <dbReference type="SAM" id="MobiDB-lite"/>
    </source>
</evidence>
<dbReference type="PROSITE" id="PS01095">
    <property type="entry name" value="GH18_1"/>
    <property type="match status" value="1"/>
</dbReference>
<dbReference type="GO" id="GO:0000272">
    <property type="term" value="P:polysaccharide catabolic process"/>
    <property type="evidence" value="ECO:0007669"/>
    <property type="project" value="UniProtKB-KW"/>
</dbReference>
<keyword evidence="5" id="KW-0119">Carbohydrate metabolism</keyword>
<evidence type="ECO:0000256" key="1">
    <source>
        <dbReference type="ARBA" id="ARBA00000822"/>
    </source>
</evidence>
<dbReference type="InterPro" id="IPR001579">
    <property type="entry name" value="Glyco_hydro_18_chit_AS"/>
</dbReference>
<evidence type="ECO:0000256" key="3">
    <source>
        <dbReference type="ARBA" id="ARBA00022801"/>
    </source>
</evidence>
<dbReference type="Pfam" id="PF00704">
    <property type="entry name" value="Glyco_hydro_18"/>
    <property type="match status" value="1"/>
</dbReference>
<evidence type="ECO:0000256" key="6">
    <source>
        <dbReference type="ARBA" id="ARBA00023295"/>
    </source>
</evidence>
<dbReference type="GO" id="GO:0005576">
    <property type="term" value="C:extracellular region"/>
    <property type="evidence" value="ECO:0007669"/>
    <property type="project" value="TreeGrafter"/>
</dbReference>
<name>A0A8H7V5E7_9FUNG</name>
<evidence type="ECO:0000259" key="10">
    <source>
        <dbReference type="PROSITE" id="PS51910"/>
    </source>
</evidence>
<dbReference type="InterPro" id="IPR005089">
    <property type="entry name" value="CBM19"/>
</dbReference>
<proteinExistence type="predicted"/>
<dbReference type="GO" id="GO:0008843">
    <property type="term" value="F:endochitinase activity"/>
    <property type="evidence" value="ECO:0007669"/>
    <property type="project" value="UniProtKB-EC"/>
</dbReference>
<dbReference type="CDD" id="cd02877">
    <property type="entry name" value="GH18_hevamine_XipI_class_III"/>
    <property type="match status" value="1"/>
</dbReference>
<evidence type="ECO:0000256" key="2">
    <source>
        <dbReference type="ARBA" id="ARBA00012729"/>
    </source>
</evidence>
<dbReference type="Proteomes" id="UP000650833">
    <property type="component" value="Unassembled WGS sequence"/>
</dbReference>
<dbReference type="PANTHER" id="PTHR45708">
    <property type="entry name" value="ENDOCHITINASE"/>
    <property type="match status" value="1"/>
</dbReference>
<comment type="caution">
    <text evidence="11">The sequence shown here is derived from an EMBL/GenBank/DDBJ whole genome shotgun (WGS) entry which is preliminary data.</text>
</comment>
<evidence type="ECO:0000256" key="7">
    <source>
        <dbReference type="ARBA" id="ARBA00023326"/>
    </source>
</evidence>
<dbReference type="PROSITE" id="PS51910">
    <property type="entry name" value="GH18_2"/>
    <property type="match status" value="1"/>
</dbReference>
<gene>
    <name evidence="11" type="ORF">INT46_008414</name>
</gene>
<dbReference type="Pfam" id="PF03427">
    <property type="entry name" value="CBM_19"/>
    <property type="match status" value="1"/>
</dbReference>
<dbReference type="AlphaFoldDB" id="A0A8H7V5E7"/>
<feature type="compositionally biased region" description="Low complexity" evidence="9">
    <location>
        <begin position="336"/>
        <end position="359"/>
    </location>
</feature>
<sequence>MIFGNRKFISLATVATTAATLLSISAVHATSFLEKPSIVTYWGQNSRGTSDSQKNLAAYCDDRSDVLIMSFVLDFSDGNLPSINLANGCEGSTFPGTELLKCANVTADIKTCQDKGKTILMSLGGANGVYGFSNDADAEAFADTLWGIFGAGNSDTRPFGDSVIDGFDLDIEGGGSTGYVAMIKRLRKHFATDSSKNYYITGAPQCPYPDAMLGTTLDAVEFDAVNVQFYNNYCSTTSSSFNFETWDTWAKETSPNSNVKILLGVPGSNAAAGSGYVSYGSLEPVIQELYSTYSSFGGVTLWDASASYENKDVLPNYQAAVASLVHGLSDGDDETTISTTKKSTESTKTTSHYKSTSISVPNSEFTTATTGSNKSSRTRKSSKTKLTKPTSIILETTKAISDRTKPSKTTLSKTKAIKGKSTKSKSTMSKHTMSRSTKTRSTKGKPSQSKHAITNTKSTKTLTSTSFESTNSPISCVTSASKCTIEGQVACSGNSFATCNNSKWVLRSCPSSLTCFSTTDGSSIYCGQGTSGGTCPNAKSSLLVEATSFATTSKKASFVGPTAKPYKSGRIIAQFSVVKSTSGSFEAVINARRLDQISFGNTVTVTFKVADNVKVTSVSEGKVTQAGNQVKIQYRGGGSGKTMVAIMGIEGKITSSDIFVAPNSSSMKFSS</sequence>
<dbReference type="EMBL" id="JAEPRC010000267">
    <property type="protein sequence ID" value="KAG2202014.1"/>
    <property type="molecule type" value="Genomic_DNA"/>
</dbReference>
<dbReference type="PANTHER" id="PTHR45708:SF49">
    <property type="entry name" value="ENDOCHITINASE"/>
    <property type="match status" value="1"/>
</dbReference>
<evidence type="ECO:0000256" key="5">
    <source>
        <dbReference type="ARBA" id="ARBA00023277"/>
    </source>
</evidence>
<dbReference type="InterPro" id="IPR017853">
    <property type="entry name" value="GH"/>
</dbReference>
<feature type="domain" description="GH18" evidence="10">
    <location>
        <begin position="36"/>
        <end position="317"/>
    </location>
</feature>
<evidence type="ECO:0000256" key="4">
    <source>
        <dbReference type="ARBA" id="ARBA00023024"/>
    </source>
</evidence>
<accession>A0A8H7V5E7</accession>
<dbReference type="InterPro" id="IPR050542">
    <property type="entry name" value="Glycosyl_Hydrlase18_Chitinase"/>
</dbReference>
<keyword evidence="7" id="KW-0624">Polysaccharide degradation</keyword>
<feature type="compositionally biased region" description="Basic residues" evidence="9">
    <location>
        <begin position="376"/>
        <end position="386"/>
    </location>
</feature>
<dbReference type="EC" id="3.2.1.14" evidence="2"/>
<dbReference type="InterPro" id="IPR045321">
    <property type="entry name" value="Cts1-like"/>
</dbReference>
<reference evidence="11" key="1">
    <citation type="submission" date="2020-12" db="EMBL/GenBank/DDBJ databases">
        <title>Metabolic potential, ecology and presence of endohyphal bacteria is reflected in genomic diversity of Mucoromycotina.</title>
        <authorList>
            <person name="Muszewska A."/>
            <person name="Okrasinska A."/>
            <person name="Steczkiewicz K."/>
            <person name="Drgas O."/>
            <person name="Orlowska M."/>
            <person name="Perlinska-Lenart U."/>
            <person name="Aleksandrzak-Piekarczyk T."/>
            <person name="Szatraj K."/>
            <person name="Zielenkiewicz U."/>
            <person name="Pilsyk S."/>
            <person name="Malc E."/>
            <person name="Mieczkowski P."/>
            <person name="Kruszewska J.S."/>
            <person name="Biernat P."/>
            <person name="Pawlowska J."/>
        </authorList>
    </citation>
    <scope>NUCLEOTIDE SEQUENCE</scope>
    <source>
        <strain evidence="11">CBS 226.32</strain>
    </source>
</reference>